<evidence type="ECO:0000313" key="1">
    <source>
        <dbReference type="EMBL" id="AZU97202.1"/>
    </source>
</evidence>
<organism evidence="1 2">
    <name type="scientific">Streptomyces phage Gilson</name>
    <dbReference type="NCBI Taxonomy" id="2488789"/>
    <lineage>
        <taxon>Viruses</taxon>
        <taxon>Duplodnaviria</taxon>
        <taxon>Heunggongvirae</taxon>
        <taxon>Uroviricota</taxon>
        <taxon>Caudoviricetes</taxon>
        <taxon>Stanwilliamsviridae</taxon>
        <taxon>Loccivirinae</taxon>
        <taxon>Gilsonvirus</taxon>
        <taxon>Gilsonvirus gilson</taxon>
    </lineage>
</organism>
<dbReference type="RefSeq" id="YP_009842587.1">
    <property type="nucleotide sequence ID" value="NC_048742.1"/>
</dbReference>
<keyword evidence="2" id="KW-1185">Reference proteome</keyword>
<evidence type="ECO:0000313" key="2">
    <source>
        <dbReference type="Proteomes" id="UP000284334"/>
    </source>
</evidence>
<gene>
    <name evidence="1" type="primary">146</name>
    <name evidence="1" type="ORF">SEA_GILSON_146</name>
</gene>
<dbReference type="GeneID" id="55612836"/>
<dbReference type="KEGG" id="vg:55612836"/>
<accession>A0A3Q9R4V3</accession>
<sequence>MSYIVWRDLLDMDEDDPIFERVNGLDDIIVQKYQQGWVEDEFGQGWTIEQAEEYMKEKGYPAFFPEPSSYNTLLILIHMIKNGEIDLNGNL</sequence>
<reference evidence="1 2" key="1">
    <citation type="submission" date="2018-10" db="EMBL/GenBank/DDBJ databases">
        <authorList>
            <person name="Soria N.A."/>
            <person name="Batley M.G."/>
            <person name="Hanafy A."/>
            <person name="Singh N."/>
            <person name="Shaffer C.D."/>
            <person name="Weston-Hafer K.A."/>
            <person name="Russell D.A."/>
            <person name="Pope W.H."/>
            <person name="Jacobs-Sera D."/>
            <person name="Hendrix R.W."/>
            <person name="Hatfull G.F."/>
        </authorList>
    </citation>
    <scope>NUCLEOTIDE SEQUENCE [LARGE SCALE GENOMIC DNA]</scope>
</reference>
<name>A0A3Q9R4V3_9CAUD</name>
<dbReference type="Proteomes" id="UP000284334">
    <property type="component" value="Segment"/>
</dbReference>
<protein>
    <submittedName>
        <fullName evidence="1">Uncharacterized protein</fullName>
    </submittedName>
</protein>
<proteinExistence type="predicted"/>
<dbReference type="EMBL" id="MK061412">
    <property type="protein sequence ID" value="AZU97202.1"/>
    <property type="molecule type" value="Genomic_DNA"/>
</dbReference>